<dbReference type="Pfam" id="PF12840">
    <property type="entry name" value="HTH_20"/>
    <property type="match status" value="1"/>
</dbReference>
<dbReference type="CDD" id="cd00090">
    <property type="entry name" value="HTH_ARSR"/>
    <property type="match status" value="1"/>
</dbReference>
<dbReference type="InterPro" id="IPR011991">
    <property type="entry name" value="ArsR-like_HTH"/>
</dbReference>
<dbReference type="InterPro" id="IPR018656">
    <property type="entry name" value="DUF2087"/>
</dbReference>
<organism evidence="5 6">
    <name type="scientific">Deinococcus arcticus</name>
    <dbReference type="NCBI Taxonomy" id="2136176"/>
    <lineage>
        <taxon>Bacteria</taxon>
        <taxon>Thermotogati</taxon>
        <taxon>Deinococcota</taxon>
        <taxon>Deinococci</taxon>
        <taxon>Deinococcales</taxon>
        <taxon>Deinococcaceae</taxon>
        <taxon>Deinococcus</taxon>
    </lineage>
</organism>
<gene>
    <name evidence="5" type="ORF">C8263_12905</name>
</gene>
<dbReference type="InterPro" id="IPR001845">
    <property type="entry name" value="HTH_ArsR_DNA-bd_dom"/>
</dbReference>
<evidence type="ECO:0000313" key="5">
    <source>
        <dbReference type="EMBL" id="PTA67461.1"/>
    </source>
</evidence>
<dbReference type="PANTHER" id="PTHR43132:SF2">
    <property type="entry name" value="ARSENICAL RESISTANCE OPERON REPRESSOR ARSR-RELATED"/>
    <property type="match status" value="1"/>
</dbReference>
<evidence type="ECO:0000259" key="4">
    <source>
        <dbReference type="PROSITE" id="PS50987"/>
    </source>
</evidence>
<reference evidence="5 6" key="1">
    <citation type="submission" date="2018-03" db="EMBL/GenBank/DDBJ databases">
        <title>Draft genome of Deinococcus sp. OD32.</title>
        <authorList>
            <person name="Wang X.-P."/>
            <person name="Du Z.-J."/>
        </authorList>
    </citation>
    <scope>NUCLEOTIDE SEQUENCE [LARGE SCALE GENOMIC DNA]</scope>
    <source>
        <strain evidence="5 6">OD32</strain>
    </source>
</reference>
<dbReference type="Proteomes" id="UP000240317">
    <property type="component" value="Unassembled WGS sequence"/>
</dbReference>
<keyword evidence="2" id="KW-0238">DNA-binding</keyword>
<comment type="caution">
    <text evidence="5">The sequence shown here is derived from an EMBL/GenBank/DDBJ whole genome shotgun (WGS) entry which is preliminary data.</text>
</comment>
<keyword evidence="1" id="KW-0805">Transcription regulation</keyword>
<protein>
    <submittedName>
        <fullName evidence="5">ArsR family transcriptional regulator</fullName>
    </submittedName>
</protein>
<dbReference type="GO" id="GO:0003677">
    <property type="term" value="F:DNA binding"/>
    <property type="evidence" value="ECO:0007669"/>
    <property type="project" value="UniProtKB-KW"/>
</dbReference>
<dbReference type="SUPFAM" id="SSF46785">
    <property type="entry name" value="Winged helix' DNA-binding domain"/>
    <property type="match status" value="1"/>
</dbReference>
<keyword evidence="6" id="KW-1185">Reference proteome</keyword>
<evidence type="ECO:0000313" key="6">
    <source>
        <dbReference type="Proteomes" id="UP000240317"/>
    </source>
</evidence>
<dbReference type="InterPro" id="IPR036388">
    <property type="entry name" value="WH-like_DNA-bd_sf"/>
</dbReference>
<evidence type="ECO:0000256" key="1">
    <source>
        <dbReference type="ARBA" id="ARBA00023015"/>
    </source>
</evidence>
<feature type="domain" description="HTH arsR-type" evidence="4">
    <location>
        <begin position="7"/>
        <end position="101"/>
    </location>
</feature>
<name>A0A2T3W6D9_9DEIO</name>
<evidence type="ECO:0000256" key="3">
    <source>
        <dbReference type="ARBA" id="ARBA00023163"/>
    </source>
</evidence>
<keyword evidence="3" id="KW-0804">Transcription</keyword>
<evidence type="ECO:0000256" key="2">
    <source>
        <dbReference type="ARBA" id="ARBA00023125"/>
    </source>
</evidence>
<dbReference type="PRINTS" id="PR00778">
    <property type="entry name" value="HTHARSR"/>
</dbReference>
<proteinExistence type="predicted"/>
<dbReference type="EMBL" id="PYSV01000012">
    <property type="protein sequence ID" value="PTA67461.1"/>
    <property type="molecule type" value="Genomic_DNA"/>
</dbReference>
<dbReference type="GO" id="GO:0003700">
    <property type="term" value="F:DNA-binding transcription factor activity"/>
    <property type="evidence" value="ECO:0007669"/>
    <property type="project" value="InterPro"/>
</dbReference>
<dbReference type="SMART" id="SM00418">
    <property type="entry name" value="HTH_ARSR"/>
    <property type="match status" value="1"/>
</dbReference>
<dbReference type="PROSITE" id="PS50987">
    <property type="entry name" value="HTH_ARSR_2"/>
    <property type="match status" value="1"/>
</dbReference>
<sequence>MAPPGAAMSTDLTTRAALFRALSHPARLGLLRLIWTQEASGDALARLMNLAPATVSHHLAQLAGAGLITTRQDGHHRLHRAQTAALNLNLGDVVRGAAPPPQSADPYRDRVLRAFLKGGRLSTLPAQRKKRDVILRELAGLFEPGRQYPEREVNAVLGEVYGDVFTLRRELVGLGVLAREAGVYWRPAMAPLE</sequence>
<dbReference type="Pfam" id="PF09860">
    <property type="entry name" value="DUF2087"/>
    <property type="match status" value="1"/>
</dbReference>
<dbReference type="Gene3D" id="1.10.10.10">
    <property type="entry name" value="Winged helix-like DNA-binding domain superfamily/Winged helix DNA-binding domain"/>
    <property type="match status" value="1"/>
</dbReference>
<dbReference type="NCBIfam" id="NF033788">
    <property type="entry name" value="HTH_metalloreg"/>
    <property type="match status" value="1"/>
</dbReference>
<dbReference type="InterPro" id="IPR051011">
    <property type="entry name" value="Metal_resp_trans_reg"/>
</dbReference>
<dbReference type="PANTHER" id="PTHR43132">
    <property type="entry name" value="ARSENICAL RESISTANCE OPERON REPRESSOR ARSR-RELATED"/>
    <property type="match status" value="1"/>
</dbReference>
<accession>A0A2T3W6D9</accession>
<dbReference type="AlphaFoldDB" id="A0A2T3W6D9"/>
<dbReference type="InterPro" id="IPR036390">
    <property type="entry name" value="WH_DNA-bd_sf"/>
</dbReference>